<evidence type="ECO:0000256" key="4">
    <source>
        <dbReference type="ARBA" id="ARBA00023157"/>
    </source>
</evidence>
<comment type="function">
    <text evidence="1 7">Catalyzes the O-sulfation of tyrosine residues within acidic motifs of polypeptides, using 3'-phosphoadenylyl sulfate (PAPS) as cosubstrate.</text>
</comment>
<dbReference type="GO" id="GO:0008476">
    <property type="term" value="F:protein-tyrosine sulfotransferase activity"/>
    <property type="evidence" value="ECO:0007669"/>
    <property type="project" value="UniProtKB-EC"/>
</dbReference>
<dbReference type="Proteomes" id="UP000887566">
    <property type="component" value="Unplaced"/>
</dbReference>
<evidence type="ECO:0000313" key="10">
    <source>
        <dbReference type="WBParaSite" id="PSAMB.scaffold69size87481.g1360.t1"/>
    </source>
</evidence>
<dbReference type="AlphaFoldDB" id="A0A914X6Y1"/>
<evidence type="ECO:0000256" key="6">
    <source>
        <dbReference type="ARBA" id="ARBA00048460"/>
    </source>
</evidence>
<organism evidence="9 10">
    <name type="scientific">Plectus sambesii</name>
    <dbReference type="NCBI Taxonomy" id="2011161"/>
    <lineage>
        <taxon>Eukaryota</taxon>
        <taxon>Metazoa</taxon>
        <taxon>Ecdysozoa</taxon>
        <taxon>Nematoda</taxon>
        <taxon>Chromadorea</taxon>
        <taxon>Plectida</taxon>
        <taxon>Plectina</taxon>
        <taxon>Plectoidea</taxon>
        <taxon>Plectidae</taxon>
        <taxon>Plectus</taxon>
    </lineage>
</organism>
<protein>
    <recommendedName>
        <fullName evidence="7">Protein-tyrosine sulfotransferase</fullName>
        <ecNumber evidence="7">2.8.2.20</ecNumber>
    </recommendedName>
</protein>
<evidence type="ECO:0000313" key="9">
    <source>
        <dbReference type="Proteomes" id="UP000887566"/>
    </source>
</evidence>
<feature type="transmembrane region" description="Helical" evidence="8">
    <location>
        <begin position="9"/>
        <end position="28"/>
    </location>
</feature>
<comment type="similarity">
    <text evidence="2 7">Belongs to the protein sulfotransferase family.</text>
</comment>
<dbReference type="SUPFAM" id="SSF52540">
    <property type="entry name" value="P-loop containing nucleoside triphosphate hydrolases"/>
    <property type="match status" value="1"/>
</dbReference>
<reference evidence="10" key="1">
    <citation type="submission" date="2022-11" db="UniProtKB">
        <authorList>
            <consortium name="WormBaseParasite"/>
        </authorList>
    </citation>
    <scope>IDENTIFICATION</scope>
</reference>
<dbReference type="EC" id="2.8.2.20" evidence="7"/>
<dbReference type="Gene3D" id="3.40.50.300">
    <property type="entry name" value="P-loop containing nucleotide triphosphate hydrolases"/>
    <property type="match status" value="1"/>
</dbReference>
<dbReference type="Pfam" id="PF13469">
    <property type="entry name" value="Sulfotransfer_3"/>
    <property type="match status" value="1"/>
</dbReference>
<keyword evidence="3 7" id="KW-0808">Transferase</keyword>
<dbReference type="InterPro" id="IPR027417">
    <property type="entry name" value="P-loop_NTPase"/>
</dbReference>
<dbReference type="PANTHER" id="PTHR12788">
    <property type="entry name" value="PROTEIN-TYROSINE SULFOTRANSFERASE 2"/>
    <property type="match status" value="1"/>
</dbReference>
<keyword evidence="8" id="KW-1133">Transmembrane helix</keyword>
<evidence type="ECO:0000256" key="2">
    <source>
        <dbReference type="ARBA" id="ARBA00009988"/>
    </source>
</evidence>
<dbReference type="FunFam" id="3.40.50.300:FF:002853">
    <property type="entry name" value="Protein-tyrosine sulfotransferase"/>
    <property type="match status" value="1"/>
</dbReference>
<dbReference type="PANTHER" id="PTHR12788:SF10">
    <property type="entry name" value="PROTEIN-TYROSINE SULFOTRANSFERASE"/>
    <property type="match status" value="1"/>
</dbReference>
<dbReference type="InterPro" id="IPR026634">
    <property type="entry name" value="TPST-like"/>
</dbReference>
<accession>A0A914X6Y1</accession>
<evidence type="ECO:0000256" key="8">
    <source>
        <dbReference type="SAM" id="Phobius"/>
    </source>
</evidence>
<sequence>MLSYRRQSSFAPILIIGASVIYLTVLYFSSRCTETSDSNERPLPLPPFDHSAADMSLVDKNSPFIFIGGVPRSGTTLMRAMLDAHPLVRCGEETTVIPAILAMRAKARGNAREAQRLDEAGVTEDVFNGAISSFIIEVIARHGEPAHRLCIKDPFTLKSAQYLSKIFPNSKFVLMIRDGRAAVHSMISRKVTIQGFDLKNPRQCLEMWNEAIENMYNQCSSVGPERCFMMRYEELVLYPEAKMRQLLTFLDIPWNSTVLRHETFIGEGKEISLSDVEMSIDQVVKPINLDALNKWVGQFPADVVRDMAEIAPMLRRLGYDPRAKPPKYGKLDELVVRKINEINENEIKWPDRANMLMVDPLRLDRPFNEINNALW</sequence>
<comment type="catalytic activity">
    <reaction evidence="6 7">
        <text>L-tyrosyl-[protein] + 3'-phosphoadenylyl sulfate = O-sulfo-L-tyrosine-[protein] + adenosine 3',5'-bisphosphate + H(+)</text>
        <dbReference type="Rhea" id="RHEA:16801"/>
        <dbReference type="Rhea" id="RHEA-COMP:10136"/>
        <dbReference type="Rhea" id="RHEA-COMP:11688"/>
        <dbReference type="ChEBI" id="CHEBI:15378"/>
        <dbReference type="ChEBI" id="CHEBI:46858"/>
        <dbReference type="ChEBI" id="CHEBI:58339"/>
        <dbReference type="ChEBI" id="CHEBI:58343"/>
        <dbReference type="ChEBI" id="CHEBI:65286"/>
        <dbReference type="EC" id="2.8.2.20"/>
    </reaction>
</comment>
<evidence type="ECO:0000256" key="1">
    <source>
        <dbReference type="ARBA" id="ARBA00003886"/>
    </source>
</evidence>
<evidence type="ECO:0000256" key="5">
    <source>
        <dbReference type="ARBA" id="ARBA00023180"/>
    </source>
</evidence>
<evidence type="ECO:0000256" key="7">
    <source>
        <dbReference type="RuleBase" id="RU365018"/>
    </source>
</evidence>
<keyword evidence="8" id="KW-0812">Transmembrane</keyword>
<dbReference type="WBParaSite" id="PSAMB.scaffold69size87481.g1360.t1">
    <property type="protein sequence ID" value="PSAMB.scaffold69size87481.g1360.t1"/>
    <property type="gene ID" value="PSAMB.scaffold69size87481.g1360"/>
</dbReference>
<keyword evidence="8" id="KW-0472">Membrane</keyword>
<name>A0A914X6Y1_9BILA</name>
<proteinExistence type="inferred from homology"/>
<evidence type="ECO:0000256" key="3">
    <source>
        <dbReference type="ARBA" id="ARBA00022679"/>
    </source>
</evidence>
<dbReference type="GO" id="GO:0005794">
    <property type="term" value="C:Golgi apparatus"/>
    <property type="evidence" value="ECO:0007669"/>
    <property type="project" value="UniProtKB-ARBA"/>
</dbReference>
<keyword evidence="9" id="KW-1185">Reference proteome</keyword>
<keyword evidence="4" id="KW-1015">Disulfide bond</keyword>
<keyword evidence="5" id="KW-0325">Glycoprotein</keyword>